<evidence type="ECO:0000313" key="3">
    <source>
        <dbReference type="Proteomes" id="UP000216024"/>
    </source>
</evidence>
<dbReference type="RefSeq" id="WP_095135382.1">
    <property type="nucleotide sequence ID" value="NZ_NIBG01000026.1"/>
</dbReference>
<feature type="domain" description="N-acetyltransferase" evidence="1">
    <location>
        <begin position="6"/>
        <end position="140"/>
    </location>
</feature>
<protein>
    <submittedName>
        <fullName evidence="2">GNAT family N-acetyltransferase</fullName>
    </submittedName>
</protein>
<proteinExistence type="predicted"/>
<accession>A0A267MEU6</accession>
<dbReference type="SUPFAM" id="SSF55729">
    <property type="entry name" value="Acyl-CoA N-acyltransferases (Nat)"/>
    <property type="match status" value="1"/>
</dbReference>
<sequence>MEYIIKKFNELSVDELYHILRERIDVFVVEQNCPYRECDNKDMDSFHVMIKDGDKIGAYLRIIPSKDDEMIIGRVLVTKEYRNRGLASKIMKKAMEFIGNKSIRISAQEYLIDFYKGLGFNPISQVYLEDGIPHIDMICK</sequence>
<dbReference type="CDD" id="cd04301">
    <property type="entry name" value="NAT_SF"/>
    <property type="match status" value="1"/>
</dbReference>
<evidence type="ECO:0000313" key="2">
    <source>
        <dbReference type="EMBL" id="PAB57405.1"/>
    </source>
</evidence>
<name>A0A267MEU6_9FIRM</name>
<reference evidence="2 3" key="1">
    <citation type="submission" date="2017-06" db="EMBL/GenBank/DDBJ databases">
        <title>Draft genome sequence of anaerobic fermentative bacterium Anaeromicrobium sediminis DY2726D isolated from West Pacific Ocean sediments.</title>
        <authorList>
            <person name="Zeng X."/>
        </authorList>
    </citation>
    <scope>NUCLEOTIDE SEQUENCE [LARGE SCALE GENOMIC DNA]</scope>
    <source>
        <strain evidence="2 3">DY2726D</strain>
    </source>
</reference>
<comment type="caution">
    <text evidence="2">The sequence shown here is derived from an EMBL/GenBank/DDBJ whole genome shotgun (WGS) entry which is preliminary data.</text>
</comment>
<evidence type="ECO:0000259" key="1">
    <source>
        <dbReference type="PROSITE" id="PS51186"/>
    </source>
</evidence>
<dbReference type="PROSITE" id="PS51186">
    <property type="entry name" value="GNAT"/>
    <property type="match status" value="1"/>
</dbReference>
<dbReference type="Pfam" id="PF13673">
    <property type="entry name" value="Acetyltransf_10"/>
    <property type="match status" value="1"/>
</dbReference>
<organism evidence="2 3">
    <name type="scientific">Anaeromicrobium sediminis</name>
    <dbReference type="NCBI Taxonomy" id="1478221"/>
    <lineage>
        <taxon>Bacteria</taxon>
        <taxon>Bacillati</taxon>
        <taxon>Bacillota</taxon>
        <taxon>Clostridia</taxon>
        <taxon>Peptostreptococcales</taxon>
        <taxon>Thermotaleaceae</taxon>
        <taxon>Anaeromicrobium</taxon>
    </lineage>
</organism>
<dbReference type="InterPro" id="IPR016181">
    <property type="entry name" value="Acyl_CoA_acyltransferase"/>
</dbReference>
<keyword evidence="2" id="KW-0808">Transferase</keyword>
<dbReference type="EMBL" id="NIBG01000026">
    <property type="protein sequence ID" value="PAB57405.1"/>
    <property type="molecule type" value="Genomic_DNA"/>
</dbReference>
<dbReference type="AlphaFoldDB" id="A0A267MEU6"/>
<dbReference type="GO" id="GO:0016747">
    <property type="term" value="F:acyltransferase activity, transferring groups other than amino-acyl groups"/>
    <property type="evidence" value="ECO:0007669"/>
    <property type="project" value="InterPro"/>
</dbReference>
<dbReference type="InterPro" id="IPR000182">
    <property type="entry name" value="GNAT_dom"/>
</dbReference>
<keyword evidence="3" id="KW-1185">Reference proteome</keyword>
<dbReference type="OrthoDB" id="9796171at2"/>
<dbReference type="Gene3D" id="3.40.630.30">
    <property type="match status" value="1"/>
</dbReference>
<dbReference type="Proteomes" id="UP000216024">
    <property type="component" value="Unassembled WGS sequence"/>
</dbReference>
<gene>
    <name evidence="2" type="ORF">CCE28_19105</name>
</gene>